<protein>
    <submittedName>
        <fullName evidence="4">Uncharacterized protein</fullName>
    </submittedName>
</protein>
<evidence type="ECO:0000256" key="1">
    <source>
        <dbReference type="SAM" id="MobiDB-lite"/>
    </source>
</evidence>
<dbReference type="InterPro" id="IPR010724">
    <property type="entry name" value="RepA_N"/>
</dbReference>
<feature type="domain" description="Replication initiator A N-terminal" evidence="2">
    <location>
        <begin position="19"/>
        <end position="93"/>
    </location>
</feature>
<gene>
    <name evidence="4" type="ORF">BEI61_02827</name>
</gene>
<name>A0A1E3AED1_9FIRM</name>
<organism evidence="4 5">
    <name type="scientific">Eisenbergiella tayi</name>
    <dbReference type="NCBI Taxonomy" id="1432052"/>
    <lineage>
        <taxon>Bacteria</taxon>
        <taxon>Bacillati</taxon>
        <taxon>Bacillota</taxon>
        <taxon>Clostridia</taxon>
        <taxon>Lachnospirales</taxon>
        <taxon>Lachnospiraceae</taxon>
        <taxon>Eisenbergiella</taxon>
    </lineage>
</organism>
<proteinExistence type="predicted"/>
<dbReference type="Pfam" id="PF19481">
    <property type="entry name" value="DUF6017"/>
    <property type="match status" value="1"/>
</dbReference>
<evidence type="ECO:0000259" key="2">
    <source>
        <dbReference type="Pfam" id="PF06970"/>
    </source>
</evidence>
<feature type="domain" description="DUF6017" evidence="3">
    <location>
        <begin position="165"/>
        <end position="297"/>
    </location>
</feature>
<sequence length="301" mass="34495">MAEPGALEYFYGTEAEQYTFYRIPKVLFTDPGFKQTTGDAKILYGLMLDRMGLSIRNGWLDEQNRVFIYFTLEEAMGAMGCGHNKAVALFTELDKVGLIERKKQGQGRPTKIYVKNFIRREEVKTSEKRKSALPETGGLDFRKSETINTDKNYTELNDTDPSIYPAARSTEDKPPAAADRIDTIRIYREILKENIEYDHLCERVGYDRDMLDEMLEILVDTVCSTRKQIRIGGQDYPNEVVKSRLLKLDSSHIEYVMDSLHQNTTKVRNIRAYLLTALYNAPTTISSYYTALVNHDLYGSG</sequence>
<dbReference type="Proteomes" id="UP000094067">
    <property type="component" value="Unassembled WGS sequence"/>
</dbReference>
<dbReference type="Pfam" id="PF06970">
    <property type="entry name" value="RepA_N"/>
    <property type="match status" value="1"/>
</dbReference>
<evidence type="ECO:0000313" key="5">
    <source>
        <dbReference type="Proteomes" id="UP000094067"/>
    </source>
</evidence>
<feature type="region of interest" description="Disordered" evidence="1">
    <location>
        <begin position="150"/>
        <end position="175"/>
    </location>
</feature>
<feature type="compositionally biased region" description="Polar residues" evidence="1">
    <location>
        <begin position="150"/>
        <end position="160"/>
    </location>
</feature>
<dbReference type="EMBL" id="MCGH01000002">
    <property type="protein sequence ID" value="ODM06937.1"/>
    <property type="molecule type" value="Genomic_DNA"/>
</dbReference>
<dbReference type="InterPro" id="IPR046059">
    <property type="entry name" value="DUF6017"/>
</dbReference>
<comment type="caution">
    <text evidence="4">The sequence shown here is derived from an EMBL/GenBank/DDBJ whole genome shotgun (WGS) entry which is preliminary data.</text>
</comment>
<accession>A0A1E3AED1</accession>
<reference evidence="4 5" key="1">
    <citation type="submission" date="2016-07" db="EMBL/GenBank/DDBJ databases">
        <title>Characterization of isolates of Eisenbergiella tayi derived from blood cultures, using whole genome sequencing.</title>
        <authorList>
            <person name="Burdz T."/>
            <person name="Wiebe D."/>
            <person name="Huynh C."/>
            <person name="Bernard K."/>
        </authorList>
    </citation>
    <scope>NUCLEOTIDE SEQUENCE [LARGE SCALE GENOMIC DNA]</scope>
    <source>
        <strain evidence="4 5">NML 110608</strain>
    </source>
</reference>
<evidence type="ECO:0000313" key="4">
    <source>
        <dbReference type="EMBL" id="ODM06937.1"/>
    </source>
</evidence>
<dbReference type="PATRIC" id="fig|1432052.4.peg.3149"/>
<evidence type="ECO:0000259" key="3">
    <source>
        <dbReference type="Pfam" id="PF19481"/>
    </source>
</evidence>
<dbReference type="AlphaFoldDB" id="A0A1E3AED1"/>